<protein>
    <submittedName>
        <fullName evidence="1">Uncharacterized protein</fullName>
    </submittedName>
</protein>
<feature type="non-terminal residue" evidence="1">
    <location>
        <position position="45"/>
    </location>
</feature>
<dbReference type="EMBL" id="CACVAV010000332">
    <property type="protein sequence ID" value="CAA6821728.1"/>
    <property type="molecule type" value="Genomic_DNA"/>
</dbReference>
<reference evidence="1" key="1">
    <citation type="submission" date="2020-01" db="EMBL/GenBank/DDBJ databases">
        <authorList>
            <person name="Meier V. D."/>
            <person name="Meier V D."/>
        </authorList>
    </citation>
    <scope>NUCLEOTIDE SEQUENCE</scope>
    <source>
        <strain evidence="1">HLG_WM_MAG_08</strain>
    </source>
</reference>
<gene>
    <name evidence="1" type="ORF">HELGO_WM55037</name>
</gene>
<dbReference type="AlphaFoldDB" id="A0A6S6U0D4"/>
<evidence type="ECO:0000313" key="1">
    <source>
        <dbReference type="EMBL" id="CAA6821728.1"/>
    </source>
</evidence>
<name>A0A6S6U0D4_9GAMM</name>
<proteinExistence type="predicted"/>
<sequence length="45" mass="5114">MNQPAAAVKLLQITDTHCYADDDSRLEWSDLTVYPNKSLIRVLAH</sequence>
<accession>A0A6S6U0D4</accession>
<organism evidence="1">
    <name type="scientific">uncultured Thiotrichaceae bacterium</name>
    <dbReference type="NCBI Taxonomy" id="298394"/>
    <lineage>
        <taxon>Bacteria</taxon>
        <taxon>Pseudomonadati</taxon>
        <taxon>Pseudomonadota</taxon>
        <taxon>Gammaproteobacteria</taxon>
        <taxon>Thiotrichales</taxon>
        <taxon>Thiotrichaceae</taxon>
        <taxon>environmental samples</taxon>
    </lineage>
</organism>